<feature type="compositionally biased region" description="Acidic residues" evidence="1">
    <location>
        <begin position="130"/>
        <end position="141"/>
    </location>
</feature>
<name>A0ABR3JLI6_9AGAR</name>
<dbReference type="EMBL" id="JASNQZ010000006">
    <property type="protein sequence ID" value="KAL0956592.1"/>
    <property type="molecule type" value="Genomic_DNA"/>
</dbReference>
<gene>
    <name evidence="2" type="ORF">HGRIS_002730</name>
</gene>
<feature type="compositionally biased region" description="Low complexity" evidence="1">
    <location>
        <begin position="601"/>
        <end position="613"/>
    </location>
</feature>
<feature type="region of interest" description="Disordered" evidence="1">
    <location>
        <begin position="72"/>
        <end position="96"/>
    </location>
</feature>
<feature type="compositionally biased region" description="Polar residues" evidence="1">
    <location>
        <begin position="590"/>
        <end position="600"/>
    </location>
</feature>
<reference evidence="3" key="1">
    <citation type="submission" date="2024-06" db="EMBL/GenBank/DDBJ databases">
        <title>Multi-omics analyses provide insights into the biosynthesis of the anticancer antibiotic pleurotin in Hohenbuehelia grisea.</title>
        <authorList>
            <person name="Weaver J.A."/>
            <person name="Alberti F."/>
        </authorList>
    </citation>
    <scope>NUCLEOTIDE SEQUENCE [LARGE SCALE GENOMIC DNA]</scope>
    <source>
        <strain evidence="3">T-177</strain>
    </source>
</reference>
<organism evidence="2 3">
    <name type="scientific">Hohenbuehelia grisea</name>
    <dbReference type="NCBI Taxonomy" id="104357"/>
    <lineage>
        <taxon>Eukaryota</taxon>
        <taxon>Fungi</taxon>
        <taxon>Dikarya</taxon>
        <taxon>Basidiomycota</taxon>
        <taxon>Agaricomycotina</taxon>
        <taxon>Agaricomycetes</taxon>
        <taxon>Agaricomycetidae</taxon>
        <taxon>Agaricales</taxon>
        <taxon>Pleurotineae</taxon>
        <taxon>Pleurotaceae</taxon>
        <taxon>Hohenbuehelia</taxon>
    </lineage>
</organism>
<dbReference type="Proteomes" id="UP001556367">
    <property type="component" value="Unassembled WGS sequence"/>
</dbReference>
<evidence type="ECO:0000313" key="3">
    <source>
        <dbReference type="Proteomes" id="UP001556367"/>
    </source>
</evidence>
<evidence type="ECO:0000313" key="2">
    <source>
        <dbReference type="EMBL" id="KAL0956592.1"/>
    </source>
</evidence>
<protein>
    <submittedName>
        <fullName evidence="2">Uncharacterized protein</fullName>
    </submittedName>
</protein>
<feature type="region of interest" description="Disordered" evidence="1">
    <location>
        <begin position="493"/>
        <end position="628"/>
    </location>
</feature>
<sequence>MMTLFSPLQESLLTVAPQRQTRFQLVKIIPNIDQLLKAHLSIVVKRRRTGLNSRFDRMVEEMNVTDASITGGRVKVHSRSRSSGSSSIGSHEFPKTPIDAYNNLQEGRLGGSFSVIKMTRSYDASRILDDAEASPDSESSEEPVLFPEVSKPGPLPAWLADTFKTLNSKHPLRALLPTSRQHSRPRQAVNVISSIIPENTSKDDEPIFAFTPMSPRQNEEETRPGCSLSPSSETSAISSPPSQSTGGYISTPHEPIQSVDHFMPFATAGPASTISYSDYMPTEPIPLGSPQLDEGLDSSISSNFLSLSQVPFRSPAIPEGARNVIQTSFTSPRGDTMLSPAHQDSPALHHAALPALRCYSQSPTLLIETAARIPDTISDDITPPHFEESAETSPTRASILPNIHSALFSAPGPGYRAYDIRTMLLESRTDDPLSSDPSQLSEYHPDYYDVDFHWKPFLRNGDSDPSRGVIHQAWDRPLHIDIEGLSAKRTIQSPLHLARPPQVDEDILPPSTPRSATPASEFPYPDEEFDERTPQDSQNTTKMPEPTAPVFAPAPGIFISPLRDVRPSESEDEENIGGALNEEGVDGHNVWTSSDGNSPIGSGSRRSMSQSSHDSIESWDDNDEQGDF</sequence>
<feature type="region of interest" description="Disordered" evidence="1">
    <location>
        <begin position="214"/>
        <end position="250"/>
    </location>
</feature>
<proteinExistence type="predicted"/>
<accession>A0ABR3JLI6</accession>
<feature type="region of interest" description="Disordered" evidence="1">
    <location>
        <begin position="130"/>
        <end position="151"/>
    </location>
</feature>
<feature type="compositionally biased region" description="Acidic residues" evidence="1">
    <location>
        <begin position="617"/>
        <end position="628"/>
    </location>
</feature>
<feature type="compositionally biased region" description="Low complexity" evidence="1">
    <location>
        <begin position="81"/>
        <end position="90"/>
    </location>
</feature>
<keyword evidence="3" id="KW-1185">Reference proteome</keyword>
<feature type="compositionally biased region" description="Low complexity" evidence="1">
    <location>
        <begin position="227"/>
        <end position="244"/>
    </location>
</feature>
<comment type="caution">
    <text evidence="2">The sequence shown here is derived from an EMBL/GenBank/DDBJ whole genome shotgun (WGS) entry which is preliminary data.</text>
</comment>
<evidence type="ECO:0000256" key="1">
    <source>
        <dbReference type="SAM" id="MobiDB-lite"/>
    </source>
</evidence>